<feature type="region of interest" description="Disordered" evidence="1">
    <location>
        <begin position="98"/>
        <end position="133"/>
    </location>
</feature>
<dbReference type="InParanoid" id="A0A2V0PF59"/>
<dbReference type="Proteomes" id="UP000247498">
    <property type="component" value="Unassembled WGS sequence"/>
</dbReference>
<sequence>MAGAAAAGAAGAAEAAGPVPALPCDAAFRQSPAPRLIKDKARSKPMMGAIKVRETFYINGLFSSLCRRDLCRGHATGAVAGGGLLLFAPVYVRPPELERRSAAARGGGDPSGTSEGRSRRKRRLSSEPQELEV</sequence>
<evidence type="ECO:0000256" key="1">
    <source>
        <dbReference type="SAM" id="MobiDB-lite"/>
    </source>
</evidence>
<reference evidence="2 3" key="1">
    <citation type="journal article" date="2018" name="Sci. Rep.">
        <title>Raphidocelis subcapitata (=Pseudokirchneriella subcapitata) provides an insight into genome evolution and environmental adaptations in the Sphaeropleales.</title>
        <authorList>
            <person name="Suzuki S."/>
            <person name="Yamaguchi H."/>
            <person name="Nakajima N."/>
            <person name="Kawachi M."/>
        </authorList>
    </citation>
    <scope>NUCLEOTIDE SEQUENCE [LARGE SCALE GENOMIC DNA]</scope>
    <source>
        <strain evidence="2 3">NIES-35</strain>
    </source>
</reference>
<comment type="caution">
    <text evidence="2">The sequence shown here is derived from an EMBL/GenBank/DDBJ whole genome shotgun (WGS) entry which is preliminary data.</text>
</comment>
<evidence type="ECO:0000313" key="3">
    <source>
        <dbReference type="Proteomes" id="UP000247498"/>
    </source>
</evidence>
<protein>
    <submittedName>
        <fullName evidence="2">Uncharacterized protein</fullName>
    </submittedName>
</protein>
<name>A0A2V0PF59_9CHLO</name>
<keyword evidence="3" id="KW-1185">Reference proteome</keyword>
<proteinExistence type="predicted"/>
<dbReference type="EMBL" id="BDRX01000103">
    <property type="protein sequence ID" value="GBF97612.1"/>
    <property type="molecule type" value="Genomic_DNA"/>
</dbReference>
<gene>
    <name evidence="2" type="ORF">Rsub_10748</name>
</gene>
<evidence type="ECO:0000313" key="2">
    <source>
        <dbReference type="EMBL" id="GBF97612.1"/>
    </source>
</evidence>
<accession>A0A2V0PF59</accession>
<dbReference type="AlphaFoldDB" id="A0A2V0PF59"/>
<organism evidence="2 3">
    <name type="scientific">Raphidocelis subcapitata</name>
    <dbReference type="NCBI Taxonomy" id="307507"/>
    <lineage>
        <taxon>Eukaryota</taxon>
        <taxon>Viridiplantae</taxon>
        <taxon>Chlorophyta</taxon>
        <taxon>core chlorophytes</taxon>
        <taxon>Chlorophyceae</taxon>
        <taxon>CS clade</taxon>
        <taxon>Sphaeropleales</taxon>
        <taxon>Selenastraceae</taxon>
        <taxon>Raphidocelis</taxon>
    </lineage>
</organism>